<dbReference type="Gene3D" id="3.40.50.2300">
    <property type="match status" value="1"/>
</dbReference>
<evidence type="ECO:0000313" key="3">
    <source>
        <dbReference type="EMBL" id="ACZ10585.1"/>
    </source>
</evidence>
<reference evidence="3 4" key="2">
    <citation type="journal article" date="2010" name="Stand. Genomic Sci.">
        <title>Complete genome sequence of Sebaldella termitidis type strain (NCTC 11300).</title>
        <authorList>
            <person name="Harmon-Smith M."/>
            <person name="Celia L."/>
            <person name="Chertkov O."/>
            <person name="Lapidus A."/>
            <person name="Copeland A."/>
            <person name="Glavina Del Rio T."/>
            <person name="Nolan M."/>
            <person name="Lucas S."/>
            <person name="Tice H."/>
            <person name="Cheng J.F."/>
            <person name="Han C."/>
            <person name="Detter J.C."/>
            <person name="Bruce D."/>
            <person name="Goodwin L."/>
            <person name="Pitluck S."/>
            <person name="Pati A."/>
            <person name="Liolios K."/>
            <person name="Ivanova N."/>
            <person name="Mavromatis K."/>
            <person name="Mikhailova N."/>
            <person name="Chen A."/>
            <person name="Palaniappan K."/>
            <person name="Land M."/>
            <person name="Hauser L."/>
            <person name="Chang Y.J."/>
            <person name="Jeffries C.D."/>
            <person name="Brettin T."/>
            <person name="Goker M."/>
            <person name="Beck B."/>
            <person name="Bristow J."/>
            <person name="Eisen J.A."/>
            <person name="Markowitz V."/>
            <person name="Hugenholtz P."/>
            <person name="Kyrpides N.C."/>
            <person name="Klenk H.P."/>
            <person name="Chen F."/>
        </authorList>
    </citation>
    <scope>NUCLEOTIDE SEQUENCE [LARGE SCALE GENOMIC DNA]</scope>
    <source>
        <strain evidence="4">ATCC 33386 / NCTC 11300</strain>
    </source>
</reference>
<dbReference type="RefSeq" id="WP_012863167.1">
    <property type="nucleotide sequence ID" value="NC_013517.1"/>
</dbReference>
<dbReference type="GO" id="GO:0009401">
    <property type="term" value="P:phosphoenolpyruvate-dependent sugar phosphotransferase system"/>
    <property type="evidence" value="ECO:0007669"/>
    <property type="project" value="InterPro"/>
</dbReference>
<evidence type="ECO:0000313" key="4">
    <source>
        <dbReference type="Proteomes" id="UP000000845"/>
    </source>
</evidence>
<dbReference type="CDD" id="cd05566">
    <property type="entry name" value="PTS_IIB_galactitol"/>
    <property type="match status" value="1"/>
</dbReference>
<reference evidence="4" key="1">
    <citation type="submission" date="2009-09" db="EMBL/GenBank/DDBJ databases">
        <title>The complete chromosome of Sebaldella termitidis ATCC 33386.</title>
        <authorList>
            <consortium name="US DOE Joint Genome Institute (JGI-PGF)"/>
            <person name="Lucas S."/>
            <person name="Copeland A."/>
            <person name="Lapidus A."/>
            <person name="Glavina del Rio T."/>
            <person name="Dalin E."/>
            <person name="Tice H."/>
            <person name="Bruce D."/>
            <person name="Goodwin L."/>
            <person name="Pitluck S."/>
            <person name="Kyrpides N."/>
            <person name="Mavromatis K."/>
            <person name="Ivanova N."/>
            <person name="Mikhailova N."/>
            <person name="Sims D."/>
            <person name="Meincke L."/>
            <person name="Brettin T."/>
            <person name="Detter J.C."/>
            <person name="Han C."/>
            <person name="Larimer F."/>
            <person name="Land M."/>
            <person name="Hauser L."/>
            <person name="Markowitz V."/>
            <person name="Cheng J.F."/>
            <person name="Hugenholtz P."/>
            <person name="Woyke T."/>
            <person name="Wu D."/>
            <person name="Eisen J.A."/>
        </authorList>
    </citation>
    <scope>NUCLEOTIDE SEQUENCE [LARGE SCALE GENOMIC DNA]</scope>
    <source>
        <strain evidence="4">ATCC 33386 / NCTC 11300</strain>
    </source>
</reference>
<dbReference type="eggNOG" id="COG3414">
    <property type="taxonomic scope" value="Bacteria"/>
</dbReference>
<dbReference type="InterPro" id="IPR003501">
    <property type="entry name" value="PTS_EIIB_2/3"/>
</dbReference>
<dbReference type="InterPro" id="IPR036095">
    <property type="entry name" value="PTS_EIIB-like_sf"/>
</dbReference>
<evidence type="ECO:0000256" key="1">
    <source>
        <dbReference type="ARBA" id="ARBA00022679"/>
    </source>
</evidence>
<organism evidence="3 4">
    <name type="scientific">Sebaldella termitidis (strain ATCC 33386 / NCTC 11300)</name>
    <dbReference type="NCBI Taxonomy" id="526218"/>
    <lineage>
        <taxon>Bacteria</taxon>
        <taxon>Fusobacteriati</taxon>
        <taxon>Fusobacteriota</taxon>
        <taxon>Fusobacteriia</taxon>
        <taxon>Fusobacteriales</taxon>
        <taxon>Leptotrichiaceae</taxon>
        <taxon>Sebaldella</taxon>
    </lineage>
</organism>
<proteinExistence type="predicted"/>
<dbReference type="Pfam" id="PF02302">
    <property type="entry name" value="PTS_IIB"/>
    <property type="match status" value="1"/>
</dbReference>
<dbReference type="HOGENOM" id="CLU_159248_3_1_0"/>
<dbReference type="Proteomes" id="UP000000845">
    <property type="component" value="Chromosome"/>
</dbReference>
<dbReference type="GO" id="GO:0008982">
    <property type="term" value="F:protein-N(PI)-phosphohistidine-sugar phosphotransferase activity"/>
    <property type="evidence" value="ECO:0007669"/>
    <property type="project" value="InterPro"/>
</dbReference>
<dbReference type="EMBL" id="CP001739">
    <property type="protein sequence ID" value="ACZ10585.1"/>
    <property type="molecule type" value="Genomic_DNA"/>
</dbReference>
<evidence type="ECO:0000259" key="2">
    <source>
        <dbReference type="PROSITE" id="PS51099"/>
    </source>
</evidence>
<feature type="domain" description="PTS EIIB type-2" evidence="2">
    <location>
        <begin position="2"/>
        <end position="91"/>
    </location>
</feature>
<dbReference type="SUPFAM" id="SSF52794">
    <property type="entry name" value="PTS system IIB component-like"/>
    <property type="match status" value="1"/>
</dbReference>
<dbReference type="PROSITE" id="PS51099">
    <property type="entry name" value="PTS_EIIB_TYPE_2"/>
    <property type="match status" value="1"/>
</dbReference>
<protein>
    <submittedName>
        <fullName evidence="3">Phosphotransferase system lactose/cellobiose-specific IIB subunit</fullName>
    </submittedName>
</protein>
<keyword evidence="4" id="KW-1185">Reference proteome</keyword>
<dbReference type="KEGG" id="str:Sterm_3751"/>
<name>D1ARU9_SEBTE</name>
<dbReference type="InterPro" id="IPR013011">
    <property type="entry name" value="PTS_EIIB_2"/>
</dbReference>
<accession>D1ARU9</accession>
<sequence length="91" mass="9777">MKKILVACGTGMATSTMISEKIKGILEEKGIDCVINQCILSEIASNASNVDLIVTSMRVDEEYNAPVLLGTAFLTGINEEEATEKLLEILS</sequence>
<dbReference type="AlphaFoldDB" id="D1ARU9"/>
<gene>
    <name evidence="3" type="ordered locus">Sterm_3751</name>
</gene>
<keyword evidence="1" id="KW-0808">Transferase</keyword>
<dbReference type="STRING" id="526218.Sterm_3751"/>